<proteinExistence type="predicted"/>
<feature type="region of interest" description="Disordered" evidence="1">
    <location>
        <begin position="37"/>
        <end position="186"/>
    </location>
</feature>
<evidence type="ECO:0000313" key="3">
    <source>
        <dbReference type="EMBL" id="NEV01436.1"/>
    </source>
</evidence>
<dbReference type="Proteomes" id="UP000468531">
    <property type="component" value="Unassembled WGS sequence"/>
</dbReference>
<protein>
    <submittedName>
        <fullName evidence="3">Uncharacterized protein</fullName>
    </submittedName>
</protein>
<keyword evidence="4" id="KW-1185">Reference proteome</keyword>
<reference evidence="3 4" key="1">
    <citation type="journal article" date="2020" name="Arch. Microbiol.">
        <title>Bradyrhizobium uaiense sp. nov., a new highly efficient cowpea symbiont.</title>
        <authorList>
            <person name="Cabral Michel D."/>
            <person name="Azarias Guimaraes A."/>
            <person name="Martins da Costa E."/>
            <person name="Soares de Carvalho T."/>
            <person name="Balsanelli E."/>
            <person name="Willems A."/>
            <person name="Maltempi de Souza E."/>
            <person name="de Souza Moreira F.M."/>
        </authorList>
    </citation>
    <scope>NUCLEOTIDE SEQUENCE [LARGE SCALE GENOMIC DNA]</scope>
    <source>
        <strain evidence="3 4">UFLA 03-164</strain>
    </source>
</reference>
<dbReference type="AlphaFoldDB" id="A0A6P1BSP3"/>
<comment type="caution">
    <text evidence="3">The sequence shown here is derived from an EMBL/GenBank/DDBJ whole genome shotgun (WGS) entry which is preliminary data.</text>
</comment>
<keyword evidence="2" id="KW-0472">Membrane</keyword>
<accession>A0A6P1BSP3</accession>
<keyword evidence="2" id="KW-1133">Transmembrane helix</keyword>
<name>A0A6P1BSP3_9BRAD</name>
<keyword evidence="2" id="KW-0812">Transmembrane</keyword>
<feature type="compositionally biased region" description="Low complexity" evidence="1">
    <location>
        <begin position="60"/>
        <end position="75"/>
    </location>
</feature>
<gene>
    <name evidence="3" type="ORF">FNJ47_38105</name>
</gene>
<feature type="transmembrane region" description="Helical" evidence="2">
    <location>
        <begin position="6"/>
        <end position="30"/>
    </location>
</feature>
<feature type="compositionally biased region" description="Pro residues" evidence="1">
    <location>
        <begin position="77"/>
        <end position="89"/>
    </location>
</feature>
<evidence type="ECO:0000256" key="1">
    <source>
        <dbReference type="SAM" id="MobiDB-lite"/>
    </source>
</evidence>
<feature type="compositionally biased region" description="Basic and acidic residues" evidence="1">
    <location>
        <begin position="102"/>
        <end position="164"/>
    </location>
</feature>
<dbReference type="RefSeq" id="WP_163160934.1">
    <property type="nucleotide sequence ID" value="NZ_VKHP01000242.1"/>
</dbReference>
<sequence length="186" mass="20298">MASKAMIFFAGVGTTFIILGAGFGGGLLLANSALKDPAGAQARVSSREPAEPARVVLPSTAEAAQAPQPATQREPATPEPATPPQPQLQPEPVKDVQTPVEKQADVVDAKKSEVGEKDRRQRYAERKAKRSATEHAKRQQRRIEQGEQRREEPLLVEQAPRREVPIMASEDDDTPPRPFVNFFGND</sequence>
<organism evidence="3 4">
    <name type="scientific">Bradyrhizobium uaiense</name>
    <dbReference type="NCBI Taxonomy" id="2594946"/>
    <lineage>
        <taxon>Bacteria</taxon>
        <taxon>Pseudomonadati</taxon>
        <taxon>Pseudomonadota</taxon>
        <taxon>Alphaproteobacteria</taxon>
        <taxon>Hyphomicrobiales</taxon>
        <taxon>Nitrobacteraceae</taxon>
        <taxon>Bradyrhizobium</taxon>
    </lineage>
</organism>
<evidence type="ECO:0000313" key="4">
    <source>
        <dbReference type="Proteomes" id="UP000468531"/>
    </source>
</evidence>
<evidence type="ECO:0000256" key="2">
    <source>
        <dbReference type="SAM" id="Phobius"/>
    </source>
</evidence>
<dbReference type="EMBL" id="VKHP01000242">
    <property type="protein sequence ID" value="NEV01436.1"/>
    <property type="molecule type" value="Genomic_DNA"/>
</dbReference>